<keyword evidence="8" id="KW-1185">Reference proteome</keyword>
<evidence type="ECO:0000256" key="4">
    <source>
        <dbReference type="PROSITE-ProRule" id="PRU00047"/>
    </source>
</evidence>
<dbReference type="GO" id="GO:0003676">
    <property type="term" value="F:nucleic acid binding"/>
    <property type="evidence" value="ECO:0007669"/>
    <property type="project" value="InterPro"/>
</dbReference>
<evidence type="ECO:0000313" key="7">
    <source>
        <dbReference type="EMBL" id="KAG0270014.1"/>
    </source>
</evidence>
<dbReference type="SMART" id="SM00343">
    <property type="entry name" value="ZnF_C2HC"/>
    <property type="match status" value="2"/>
</dbReference>
<dbReference type="PANTHER" id="PTHR12072">
    <property type="entry name" value="CWF19, CELL CYCLE CONTROL PROTEIN"/>
    <property type="match status" value="1"/>
</dbReference>
<protein>
    <recommendedName>
        <fullName evidence="6">CCHC-type domain-containing protein</fullName>
    </recommendedName>
</protein>
<dbReference type="PANTHER" id="PTHR12072:SF4">
    <property type="entry name" value="CWF19-LIKE PROTEIN 1"/>
    <property type="match status" value="1"/>
</dbReference>
<dbReference type="Pfam" id="PF13696">
    <property type="entry name" value="zf-CCHC_2"/>
    <property type="match status" value="2"/>
</dbReference>
<dbReference type="Gene3D" id="4.10.60.10">
    <property type="entry name" value="Zinc finger, CCHC-type"/>
    <property type="match status" value="2"/>
</dbReference>
<dbReference type="SUPFAM" id="SSF54197">
    <property type="entry name" value="HIT-like"/>
    <property type="match status" value="1"/>
</dbReference>
<dbReference type="GO" id="GO:0061632">
    <property type="term" value="F:RNA lariat debranching enzyme activator activity"/>
    <property type="evidence" value="ECO:0007669"/>
    <property type="project" value="TreeGrafter"/>
</dbReference>
<name>A0A9P6QL50_9FUNG</name>
<dbReference type="Gene3D" id="3.30.428.10">
    <property type="entry name" value="HIT-like"/>
    <property type="match status" value="1"/>
</dbReference>
<evidence type="ECO:0000259" key="6">
    <source>
        <dbReference type="PROSITE" id="PS50158"/>
    </source>
</evidence>
<feature type="domain" description="CCHC-type" evidence="6">
    <location>
        <begin position="359"/>
        <end position="374"/>
    </location>
</feature>
<feature type="region of interest" description="Disordered" evidence="5">
    <location>
        <begin position="405"/>
        <end position="433"/>
    </location>
</feature>
<evidence type="ECO:0000256" key="5">
    <source>
        <dbReference type="SAM" id="MobiDB-lite"/>
    </source>
</evidence>
<evidence type="ECO:0000256" key="1">
    <source>
        <dbReference type="ARBA" id="ARBA00022723"/>
    </source>
</evidence>
<dbReference type="GO" id="GO:0008270">
    <property type="term" value="F:zinc ion binding"/>
    <property type="evidence" value="ECO:0007669"/>
    <property type="project" value="UniProtKB-KW"/>
</dbReference>
<dbReference type="InterPro" id="IPR006767">
    <property type="entry name" value="Cwf19-like_C_dom-2"/>
</dbReference>
<dbReference type="InterPro" id="IPR036875">
    <property type="entry name" value="Znf_CCHC_sf"/>
</dbReference>
<accession>A0A9P6QL50</accession>
<organism evidence="7 8">
    <name type="scientific">Actinomortierella ambigua</name>
    <dbReference type="NCBI Taxonomy" id="1343610"/>
    <lineage>
        <taxon>Eukaryota</taxon>
        <taxon>Fungi</taxon>
        <taxon>Fungi incertae sedis</taxon>
        <taxon>Mucoromycota</taxon>
        <taxon>Mortierellomycotina</taxon>
        <taxon>Mortierellomycetes</taxon>
        <taxon>Mortierellales</taxon>
        <taxon>Mortierellaceae</taxon>
        <taxon>Actinomortierella</taxon>
    </lineage>
</organism>
<dbReference type="InterPro" id="IPR006768">
    <property type="entry name" value="Cwf19-like_C_dom-1"/>
</dbReference>
<dbReference type="EMBL" id="JAAAJB010000013">
    <property type="protein sequence ID" value="KAG0270014.1"/>
    <property type="molecule type" value="Genomic_DNA"/>
</dbReference>
<feature type="compositionally biased region" description="Low complexity" evidence="5">
    <location>
        <begin position="574"/>
        <end position="595"/>
    </location>
</feature>
<dbReference type="InterPro" id="IPR001878">
    <property type="entry name" value="Znf_CCHC"/>
</dbReference>
<dbReference type="Proteomes" id="UP000807716">
    <property type="component" value="Unassembled WGS sequence"/>
</dbReference>
<dbReference type="Pfam" id="PF04677">
    <property type="entry name" value="CwfJ_C_1"/>
    <property type="match status" value="1"/>
</dbReference>
<dbReference type="InterPro" id="IPR040194">
    <property type="entry name" value="Cwf19-like"/>
</dbReference>
<dbReference type="AlphaFoldDB" id="A0A9P6QL50"/>
<dbReference type="SUPFAM" id="SSF57756">
    <property type="entry name" value="Retrovirus zinc finger-like domains"/>
    <property type="match status" value="1"/>
</dbReference>
<dbReference type="InterPro" id="IPR025829">
    <property type="entry name" value="Zn_knuckle_CX2CX3GHX4C"/>
</dbReference>
<feature type="region of interest" description="Disordered" evidence="5">
    <location>
        <begin position="568"/>
        <end position="601"/>
    </location>
</feature>
<dbReference type="CDD" id="cd07380">
    <property type="entry name" value="MPP_CWF19_N"/>
    <property type="match status" value="1"/>
</dbReference>
<comment type="caution">
    <text evidence="7">The sequence shown here is derived from an EMBL/GenBank/DDBJ whole genome shotgun (WGS) entry which is preliminary data.</text>
</comment>
<keyword evidence="2 4" id="KW-0863">Zinc-finger</keyword>
<evidence type="ECO:0000256" key="3">
    <source>
        <dbReference type="ARBA" id="ARBA00022833"/>
    </source>
</evidence>
<keyword evidence="3" id="KW-0862">Zinc</keyword>
<dbReference type="GO" id="GO:0000398">
    <property type="term" value="P:mRNA splicing, via spliceosome"/>
    <property type="evidence" value="ECO:0007669"/>
    <property type="project" value="TreeGrafter"/>
</dbReference>
<evidence type="ECO:0000256" key="2">
    <source>
        <dbReference type="ARBA" id="ARBA00022771"/>
    </source>
</evidence>
<sequence length="687" mass="74900">MPAISNELSTPNPLVMASVKVLAVGSANGDLATLVSKVTTIHSKHGPFDMLFCTGNFFGTETSDELVSDLLAGKFDFPMTTYFIHGNSGVPERVEQRALSNGGEVCPNLFYLGSHGVMTSAEGAKFASLSGQYDRQVYEADTEAEDFDATLLKTRYTAADVEHLVTSAKPKAVSARVGVDVFLSYEWPMGIMNGLVSQDGNGGTPAAPVPPALASVPASAFSYPLAKLTAQLQPRYHFAASAKTFWERPPYRNTEGAGFATRFIGLADVANPQKQRWFYAFNLVPLAKAGDDVLQASLTANTTDSPFAVAGLKRGRPSGQDDEQNFFWGTQGQGQGQKRSRGGPGQGQGPQEPPPGYVCKRCNTPGHFIRDCTQARAPPEGYVCNICKEPGHFIADCTQKASVDKAREEERAQRNLQQQQHQQKRQQQRGPPGTTASPCWFCLSNPEVDKNLILSIGTEVYMTMAKGQLPSTPSSLVPGGGHVLLIAINHASNFGSVEEAAREQVHDDIAAYKQGLKKLYASKGAGMISWELSLGGKIHHAHLQICPVPKDKLDEVERAFEQGLGELLLPNNRPQQPQEQEQEQQQQQTDQQQQAQDEEAELAWQDHAPQDPQQGFFRVELPSGRTLVCPLPRTRRANAQFGRNVVASALGLKSRSNWKSCMRLADDELADSNTFKAAFKDYDFTLA</sequence>
<evidence type="ECO:0000313" key="8">
    <source>
        <dbReference type="Proteomes" id="UP000807716"/>
    </source>
</evidence>
<proteinExistence type="predicted"/>
<keyword evidence="1" id="KW-0479">Metal-binding</keyword>
<dbReference type="PROSITE" id="PS50158">
    <property type="entry name" value="ZF_CCHC"/>
    <property type="match status" value="1"/>
</dbReference>
<dbReference type="Pfam" id="PF04676">
    <property type="entry name" value="CwfJ_C_2"/>
    <property type="match status" value="1"/>
</dbReference>
<gene>
    <name evidence="7" type="ORF">DFQ27_000978</name>
</gene>
<reference evidence="7" key="1">
    <citation type="journal article" date="2020" name="Fungal Divers.">
        <title>Resolving the Mortierellaceae phylogeny through synthesis of multi-gene phylogenetics and phylogenomics.</title>
        <authorList>
            <person name="Vandepol N."/>
            <person name="Liber J."/>
            <person name="Desiro A."/>
            <person name="Na H."/>
            <person name="Kennedy M."/>
            <person name="Barry K."/>
            <person name="Grigoriev I.V."/>
            <person name="Miller A.N."/>
            <person name="O'Donnell K."/>
            <person name="Stajich J.E."/>
            <person name="Bonito G."/>
        </authorList>
    </citation>
    <scope>NUCLEOTIDE SEQUENCE</scope>
    <source>
        <strain evidence="7">BC1065</strain>
    </source>
</reference>
<dbReference type="InterPro" id="IPR036265">
    <property type="entry name" value="HIT-like_sf"/>
</dbReference>
<feature type="region of interest" description="Disordered" evidence="5">
    <location>
        <begin position="313"/>
        <end position="358"/>
    </location>
</feature>
<dbReference type="GO" id="GO:0071014">
    <property type="term" value="C:post-mRNA release spliceosomal complex"/>
    <property type="evidence" value="ECO:0007669"/>
    <property type="project" value="TreeGrafter"/>
</dbReference>
<dbReference type="OrthoDB" id="444325at2759"/>